<accession>A0ACA9S115</accession>
<gene>
    <name evidence="1" type="ORF">RPERSI_LOCUS25186</name>
</gene>
<feature type="non-terminal residue" evidence="1">
    <location>
        <position position="197"/>
    </location>
</feature>
<organism evidence="1 2">
    <name type="scientific">Racocetra persica</name>
    <dbReference type="NCBI Taxonomy" id="160502"/>
    <lineage>
        <taxon>Eukaryota</taxon>
        <taxon>Fungi</taxon>
        <taxon>Fungi incertae sedis</taxon>
        <taxon>Mucoromycota</taxon>
        <taxon>Glomeromycotina</taxon>
        <taxon>Glomeromycetes</taxon>
        <taxon>Diversisporales</taxon>
        <taxon>Gigasporaceae</taxon>
        <taxon>Racocetra</taxon>
    </lineage>
</organism>
<evidence type="ECO:0000313" key="2">
    <source>
        <dbReference type="Proteomes" id="UP000789920"/>
    </source>
</evidence>
<keyword evidence="2" id="KW-1185">Reference proteome</keyword>
<name>A0ACA9S115_9GLOM</name>
<evidence type="ECO:0000313" key="1">
    <source>
        <dbReference type="EMBL" id="CAG8819675.1"/>
    </source>
</evidence>
<proteinExistence type="predicted"/>
<feature type="non-terminal residue" evidence="1">
    <location>
        <position position="1"/>
    </location>
</feature>
<reference evidence="1" key="1">
    <citation type="submission" date="2021-06" db="EMBL/GenBank/DDBJ databases">
        <authorList>
            <person name="Kallberg Y."/>
            <person name="Tangrot J."/>
            <person name="Rosling A."/>
        </authorList>
    </citation>
    <scope>NUCLEOTIDE SEQUENCE</scope>
    <source>
        <strain evidence="1">MA461A</strain>
    </source>
</reference>
<sequence>EESFEQPVEKELKDDVIYGSLFGSCSACMTCKKRHERCLRPSEGQICTNCEKRNRDCIPVPGNKRGPKPRGLRSRSANFQPYPNINSYGTTEIFQNTFVNQSLLSYYSFVHDESMPNHEQNIAFSPNSFSTSHSNDTFFEAPHSYNEQNSFSSYLSDSVGISLPYNNVINPSLNINPFDITETFQNTSINQSPSLSS</sequence>
<protein>
    <submittedName>
        <fullName evidence="1">26785_t:CDS:1</fullName>
    </submittedName>
</protein>
<dbReference type="Proteomes" id="UP000789920">
    <property type="component" value="Unassembled WGS sequence"/>
</dbReference>
<comment type="caution">
    <text evidence="1">The sequence shown here is derived from an EMBL/GenBank/DDBJ whole genome shotgun (WGS) entry which is preliminary data.</text>
</comment>
<dbReference type="EMBL" id="CAJVQC010082624">
    <property type="protein sequence ID" value="CAG8819675.1"/>
    <property type="molecule type" value="Genomic_DNA"/>
</dbReference>